<dbReference type="GO" id="GO:0003700">
    <property type="term" value="F:DNA-binding transcription factor activity"/>
    <property type="evidence" value="ECO:0007669"/>
    <property type="project" value="InterPro"/>
</dbReference>
<dbReference type="SUPFAM" id="SSF46785">
    <property type="entry name" value="Winged helix' DNA-binding domain"/>
    <property type="match status" value="1"/>
</dbReference>
<dbReference type="SUPFAM" id="SSF100950">
    <property type="entry name" value="NagB/RpiA/CoA transferase-like"/>
    <property type="match status" value="1"/>
</dbReference>
<dbReference type="SMART" id="SM00420">
    <property type="entry name" value="HTH_DEOR"/>
    <property type="match status" value="1"/>
</dbReference>
<evidence type="ECO:0000259" key="7">
    <source>
        <dbReference type="PROSITE" id="PS51000"/>
    </source>
</evidence>
<keyword evidence="5" id="KW-0804">Transcription</keyword>
<dbReference type="AlphaFoldDB" id="G5I9V7"/>
<dbReference type="InterPro" id="IPR001034">
    <property type="entry name" value="DeoR_HTH"/>
</dbReference>
<sequence length="253" mass="28004">MSERQFQILAIISENGRMEVAKLAKLLNVSQVTIRKDLDVLEGKRLIRRQQGFAELDSEDDVTNRLAYHHKEKLAIAEAAVSQIKNGETVMIESGSCCALLAEQIVKKLKDVTIITNSVYIAEHIRPALGNHVILLGGEIQMEPMVTVGPIMVQATSNFYVDKFYTGADGFTSDGYFTGGDIMRVETIRTMSKQAKKTIVLTESEKFTAHGVIALLPCKEVYALYTDDKIPAKVKAYLQQSGVNVYAVNTDSK</sequence>
<dbReference type="InterPro" id="IPR036388">
    <property type="entry name" value="WH-like_DNA-bd_sf"/>
</dbReference>
<evidence type="ECO:0000256" key="2">
    <source>
        <dbReference type="ARBA" id="ARBA00022491"/>
    </source>
</evidence>
<dbReference type="InterPro" id="IPR018356">
    <property type="entry name" value="Tscrpt_reg_HTH_DeoR_CS"/>
</dbReference>
<keyword evidence="4" id="KW-0238">DNA-binding</keyword>
<comment type="caution">
    <text evidence="8">The sequence shown here is derived from an EMBL/GenBank/DDBJ whole genome shotgun (WGS) entry which is preliminary data.</text>
</comment>
<dbReference type="SMART" id="SM01134">
    <property type="entry name" value="DeoRC"/>
    <property type="match status" value="1"/>
</dbReference>
<evidence type="ECO:0000313" key="9">
    <source>
        <dbReference type="Proteomes" id="UP000005384"/>
    </source>
</evidence>
<protein>
    <recommendedName>
        <fullName evidence="1">Lactose phosphotransferase system repressor</fullName>
    </recommendedName>
</protein>
<dbReference type="EMBL" id="ADLN01000001">
    <property type="protein sequence ID" value="EHI61846.1"/>
    <property type="molecule type" value="Genomic_DNA"/>
</dbReference>
<evidence type="ECO:0000256" key="1">
    <source>
        <dbReference type="ARBA" id="ARBA00021390"/>
    </source>
</evidence>
<dbReference type="GO" id="GO:0003677">
    <property type="term" value="F:DNA binding"/>
    <property type="evidence" value="ECO:0007669"/>
    <property type="project" value="UniProtKB-KW"/>
</dbReference>
<dbReference type="InterPro" id="IPR014036">
    <property type="entry name" value="DeoR-like_C"/>
</dbReference>
<dbReference type="Pfam" id="PF08220">
    <property type="entry name" value="HTH_DeoR"/>
    <property type="match status" value="1"/>
</dbReference>
<dbReference type="PROSITE" id="PS51000">
    <property type="entry name" value="HTH_DEOR_2"/>
    <property type="match status" value="1"/>
</dbReference>
<evidence type="ECO:0000256" key="6">
    <source>
        <dbReference type="ARBA" id="ARBA00024937"/>
    </source>
</evidence>
<accession>G5I9V7</accession>
<gene>
    <name evidence="8" type="ORF">HMPREF9473_00297</name>
</gene>
<dbReference type="PANTHER" id="PTHR30363:SF4">
    <property type="entry name" value="GLYCEROL-3-PHOSPHATE REGULON REPRESSOR"/>
    <property type="match status" value="1"/>
</dbReference>
<dbReference type="PANTHER" id="PTHR30363">
    <property type="entry name" value="HTH-TYPE TRANSCRIPTIONAL REGULATOR SRLR-RELATED"/>
    <property type="match status" value="1"/>
</dbReference>
<dbReference type="InterPro" id="IPR050313">
    <property type="entry name" value="Carb_Metab_HTH_regulators"/>
</dbReference>
<reference evidence="8 9" key="1">
    <citation type="submission" date="2011-08" db="EMBL/GenBank/DDBJ databases">
        <title>The Genome Sequence of Clostridium hathewayi WAL-18680.</title>
        <authorList>
            <consortium name="The Broad Institute Genome Sequencing Platform"/>
            <person name="Earl A."/>
            <person name="Ward D."/>
            <person name="Feldgarden M."/>
            <person name="Gevers D."/>
            <person name="Finegold S.M."/>
            <person name="Summanen P.H."/>
            <person name="Molitoris D.R."/>
            <person name="Song M."/>
            <person name="Daigneault M."/>
            <person name="Allen-Vercoe E."/>
            <person name="Young S.K."/>
            <person name="Zeng Q."/>
            <person name="Gargeya S."/>
            <person name="Fitzgerald M."/>
            <person name="Haas B."/>
            <person name="Abouelleil A."/>
            <person name="Alvarado L."/>
            <person name="Arachchi H.M."/>
            <person name="Berlin A."/>
            <person name="Brown A."/>
            <person name="Chapman S.B."/>
            <person name="Chen Z."/>
            <person name="Dunbar C."/>
            <person name="Freedman E."/>
            <person name="Gearin G."/>
            <person name="Gellesch M."/>
            <person name="Goldberg J."/>
            <person name="Griggs A."/>
            <person name="Gujja S."/>
            <person name="Heiman D."/>
            <person name="Howarth C."/>
            <person name="Larson L."/>
            <person name="Lui A."/>
            <person name="MacDonald P.J.P."/>
            <person name="Montmayeur A."/>
            <person name="Murphy C."/>
            <person name="Neiman D."/>
            <person name="Pearson M."/>
            <person name="Priest M."/>
            <person name="Roberts A."/>
            <person name="Saif S."/>
            <person name="Shea T."/>
            <person name="Shenoy N."/>
            <person name="Sisk P."/>
            <person name="Stolte C."/>
            <person name="Sykes S."/>
            <person name="Wortman J."/>
            <person name="Nusbaum C."/>
            <person name="Birren B."/>
        </authorList>
    </citation>
    <scope>NUCLEOTIDE SEQUENCE [LARGE SCALE GENOMIC DNA]</scope>
    <source>
        <strain evidence="8 9">WAL-18680</strain>
    </source>
</reference>
<dbReference type="InterPro" id="IPR037171">
    <property type="entry name" value="NagB/RpiA_transferase-like"/>
</dbReference>
<dbReference type="Gene3D" id="1.10.10.10">
    <property type="entry name" value="Winged helix-like DNA-binding domain superfamily/Winged helix DNA-binding domain"/>
    <property type="match status" value="1"/>
</dbReference>
<dbReference type="Gene3D" id="3.40.50.1360">
    <property type="match status" value="1"/>
</dbReference>
<evidence type="ECO:0000256" key="5">
    <source>
        <dbReference type="ARBA" id="ARBA00023163"/>
    </source>
</evidence>
<dbReference type="Pfam" id="PF00455">
    <property type="entry name" value="DeoRC"/>
    <property type="match status" value="1"/>
</dbReference>
<dbReference type="RefSeq" id="WP_006778279.1">
    <property type="nucleotide sequence ID" value="NZ_CP040506.1"/>
</dbReference>
<dbReference type="Proteomes" id="UP000005384">
    <property type="component" value="Unassembled WGS sequence"/>
</dbReference>
<evidence type="ECO:0000256" key="4">
    <source>
        <dbReference type="ARBA" id="ARBA00023125"/>
    </source>
</evidence>
<dbReference type="HOGENOM" id="CLU_060699_0_1_9"/>
<organism evidence="8 9">
    <name type="scientific">Hungatella hathewayi WAL-18680</name>
    <dbReference type="NCBI Taxonomy" id="742737"/>
    <lineage>
        <taxon>Bacteria</taxon>
        <taxon>Bacillati</taxon>
        <taxon>Bacillota</taxon>
        <taxon>Clostridia</taxon>
        <taxon>Lachnospirales</taxon>
        <taxon>Lachnospiraceae</taxon>
        <taxon>Hungatella</taxon>
    </lineage>
</organism>
<evidence type="ECO:0000256" key="3">
    <source>
        <dbReference type="ARBA" id="ARBA00023015"/>
    </source>
</evidence>
<comment type="function">
    <text evidence="6">Repressor of the lactose catabolism operon. Galactose-6-phosphate is the inducer.</text>
</comment>
<keyword evidence="2" id="KW-0678">Repressor</keyword>
<keyword evidence="9" id="KW-1185">Reference proteome</keyword>
<name>G5I9V7_9FIRM</name>
<dbReference type="OrthoDB" id="9797223at2"/>
<keyword evidence="3" id="KW-0805">Transcription regulation</keyword>
<feature type="domain" description="HTH deoR-type" evidence="7">
    <location>
        <begin position="1"/>
        <end position="56"/>
    </location>
</feature>
<dbReference type="InterPro" id="IPR036390">
    <property type="entry name" value="WH_DNA-bd_sf"/>
</dbReference>
<dbReference type="PROSITE" id="PS00894">
    <property type="entry name" value="HTH_DEOR_1"/>
    <property type="match status" value="1"/>
</dbReference>
<dbReference type="PATRIC" id="fig|742737.3.peg.292"/>
<proteinExistence type="predicted"/>
<evidence type="ECO:0000313" key="8">
    <source>
        <dbReference type="EMBL" id="EHI61846.1"/>
    </source>
</evidence>